<feature type="compositionally biased region" description="Low complexity" evidence="1">
    <location>
        <begin position="224"/>
        <end position="236"/>
    </location>
</feature>
<evidence type="ECO:0000256" key="1">
    <source>
        <dbReference type="SAM" id="MobiDB-lite"/>
    </source>
</evidence>
<gene>
    <name evidence="2" type="ordered locus">Bathy16g00770</name>
</gene>
<feature type="compositionally biased region" description="Basic and acidic residues" evidence="1">
    <location>
        <begin position="247"/>
        <end position="275"/>
    </location>
</feature>
<dbReference type="Proteomes" id="UP000198341">
    <property type="component" value="Chromosome 16"/>
</dbReference>
<dbReference type="OrthoDB" id="10428249at2759"/>
<proteinExistence type="predicted"/>
<organism evidence="2 3">
    <name type="scientific">Bathycoccus prasinos</name>
    <dbReference type="NCBI Taxonomy" id="41875"/>
    <lineage>
        <taxon>Eukaryota</taxon>
        <taxon>Viridiplantae</taxon>
        <taxon>Chlorophyta</taxon>
        <taxon>Mamiellophyceae</taxon>
        <taxon>Mamiellales</taxon>
        <taxon>Bathycoccaceae</taxon>
        <taxon>Bathycoccus</taxon>
    </lineage>
</organism>
<keyword evidence="3" id="KW-1185">Reference proteome</keyword>
<evidence type="ECO:0000313" key="3">
    <source>
        <dbReference type="Proteomes" id="UP000198341"/>
    </source>
</evidence>
<evidence type="ECO:0000313" key="2">
    <source>
        <dbReference type="EMBL" id="CCO20133.1"/>
    </source>
</evidence>
<name>K8FD52_9CHLO</name>
<sequence>MAPPKLNKDGTERKTKASKQQPTGGTSGGPTKAQLEAQRNAMRETLKQLKEKRDAEDDEAFEIGSVYDLALGLELWLTDNSKVFPEKPLKQKLDRMLHIQKQCVENVNSDKVDVESLFWELASLYVIVNREAARPELNIQRPRFTMIAPKENYRDDPTLDKKENETRKRATYLPAVAEDDEVSKEEVQRLLEEVEREVEKKINEMMDGGGGEDGGDGDGGSKGGTEMETETTPGAAKAEDKEEDQEEKQPEVEDEREKAAEEKAKGEEEEQKGGDDDREMTDAPPPPP</sequence>
<feature type="compositionally biased region" description="Gly residues" evidence="1">
    <location>
        <begin position="207"/>
        <end position="223"/>
    </location>
</feature>
<dbReference type="RefSeq" id="XP_007508516.1">
    <property type="nucleotide sequence ID" value="XM_007508454.1"/>
</dbReference>
<accession>K8FD52</accession>
<feature type="compositionally biased region" description="Basic and acidic residues" evidence="1">
    <location>
        <begin position="1"/>
        <end position="15"/>
    </location>
</feature>
<feature type="compositionally biased region" description="Low complexity" evidence="1">
    <location>
        <begin position="18"/>
        <end position="32"/>
    </location>
</feature>
<dbReference type="KEGG" id="bpg:Bathy16g00770"/>
<dbReference type="STRING" id="41875.K8FD52"/>
<feature type="region of interest" description="Disordered" evidence="1">
    <location>
        <begin position="1"/>
        <end position="39"/>
    </location>
</feature>
<feature type="region of interest" description="Disordered" evidence="1">
    <location>
        <begin position="196"/>
        <end position="288"/>
    </location>
</feature>
<dbReference type="AlphaFoldDB" id="K8FD52"/>
<dbReference type="EMBL" id="FO082263">
    <property type="protein sequence ID" value="CCO20133.1"/>
    <property type="molecule type" value="Genomic_DNA"/>
</dbReference>
<reference evidence="2 3" key="1">
    <citation type="submission" date="2011-10" db="EMBL/GenBank/DDBJ databases">
        <authorList>
            <person name="Genoscope - CEA"/>
        </authorList>
    </citation>
    <scope>NUCLEOTIDE SEQUENCE [LARGE SCALE GENOMIC DNA]</scope>
    <source>
        <strain evidence="2 3">RCC 1105</strain>
    </source>
</reference>
<protein>
    <submittedName>
        <fullName evidence="2">Uncharacterized protein</fullName>
    </submittedName>
</protein>
<dbReference type="GeneID" id="19011352"/>